<dbReference type="InterPro" id="IPR032710">
    <property type="entry name" value="NTF2-like_dom_sf"/>
</dbReference>
<dbReference type="Gene3D" id="3.10.450.50">
    <property type="match status" value="1"/>
</dbReference>
<accession>A0A315EQK6</accession>
<organism evidence="1 2">
    <name type="scientific">Limnohabitans curvus</name>
    <dbReference type="NCBI Taxonomy" id="323423"/>
    <lineage>
        <taxon>Bacteria</taxon>
        <taxon>Pseudomonadati</taxon>
        <taxon>Pseudomonadota</taxon>
        <taxon>Betaproteobacteria</taxon>
        <taxon>Burkholderiales</taxon>
        <taxon>Comamonadaceae</taxon>
        <taxon>Limnohabitans</taxon>
    </lineage>
</organism>
<reference evidence="1 2" key="1">
    <citation type="submission" date="2017-04" db="EMBL/GenBank/DDBJ databases">
        <title>Unexpected and diverse lifestyles within the genus Limnohabitans.</title>
        <authorList>
            <person name="Kasalicky V."/>
            <person name="Mehrshad M."/>
            <person name="Andrei S.-A."/>
            <person name="Salcher M."/>
            <person name="Kratochvilova H."/>
            <person name="Simek K."/>
            <person name="Ghai R."/>
        </authorList>
    </citation>
    <scope>NUCLEOTIDE SEQUENCE [LARGE SCALE GENOMIC DNA]</scope>
    <source>
        <strain evidence="1 2">MWH-C5</strain>
    </source>
</reference>
<dbReference type="EMBL" id="NESP01000001">
    <property type="protein sequence ID" value="PUE60186.1"/>
    <property type="molecule type" value="Genomic_DNA"/>
</dbReference>
<proteinExistence type="predicted"/>
<dbReference type="AlphaFoldDB" id="A0A315EQK6"/>
<dbReference type="Proteomes" id="UP000251341">
    <property type="component" value="Unassembled WGS sequence"/>
</dbReference>
<keyword evidence="2" id="KW-1185">Reference proteome</keyword>
<gene>
    <name evidence="1" type="ORF">B9Z44_11760</name>
</gene>
<evidence type="ECO:0008006" key="3">
    <source>
        <dbReference type="Google" id="ProtNLM"/>
    </source>
</evidence>
<name>A0A315EQK6_9BURK</name>
<dbReference type="SUPFAM" id="SSF54427">
    <property type="entry name" value="NTF2-like"/>
    <property type="match status" value="1"/>
</dbReference>
<comment type="caution">
    <text evidence="1">The sequence shown here is derived from an EMBL/GenBank/DDBJ whole genome shotgun (WGS) entry which is preliminary data.</text>
</comment>
<evidence type="ECO:0000313" key="2">
    <source>
        <dbReference type="Proteomes" id="UP000251341"/>
    </source>
</evidence>
<dbReference type="RefSeq" id="WP_108402520.1">
    <property type="nucleotide sequence ID" value="NZ_NESP01000001.1"/>
</dbReference>
<dbReference type="CDD" id="cd00531">
    <property type="entry name" value="NTF2_like"/>
    <property type="match status" value="1"/>
</dbReference>
<sequence>MQDMINFFKRYQSEFDQQNWASFAALFHEPAMSVRADGSVMVIPTHADGARLYASVSSAWRAEGYARFETGNFEVLALGQDSWLVSFDWLMLSNEGELIRRWRQSYQVIRTKDDWQVFTSTFHKP</sequence>
<protein>
    <recommendedName>
        <fullName evidence="3">DUF4440 domain-containing protein</fullName>
    </recommendedName>
</protein>
<evidence type="ECO:0000313" key="1">
    <source>
        <dbReference type="EMBL" id="PUE60186.1"/>
    </source>
</evidence>